<dbReference type="PROSITE" id="PS50977">
    <property type="entry name" value="HTH_TETR_2"/>
    <property type="match status" value="1"/>
</dbReference>
<keyword evidence="6" id="KW-1185">Reference proteome</keyword>
<dbReference type="AlphaFoldDB" id="A0A853BUX7"/>
<reference evidence="5 6" key="1">
    <citation type="submission" date="2020-07" db="EMBL/GenBank/DDBJ databases">
        <title>Sequencing the genomes of 1000 actinobacteria strains.</title>
        <authorList>
            <person name="Klenk H.-P."/>
        </authorList>
    </citation>
    <scope>NUCLEOTIDE SEQUENCE [LARGE SCALE GENOMIC DNA]</scope>
    <source>
        <strain evidence="5 6">DSM 45927</strain>
    </source>
</reference>
<feature type="DNA-binding region" description="H-T-H motif" evidence="2">
    <location>
        <begin position="31"/>
        <end position="50"/>
    </location>
</feature>
<dbReference type="Proteomes" id="UP000575985">
    <property type="component" value="Unassembled WGS sequence"/>
</dbReference>
<dbReference type="RefSeq" id="WP_218902005.1">
    <property type="nucleotide sequence ID" value="NZ_JACCFO010000001.1"/>
</dbReference>
<dbReference type="Pfam" id="PF00440">
    <property type="entry name" value="TetR_N"/>
    <property type="match status" value="1"/>
</dbReference>
<dbReference type="GO" id="GO:0006355">
    <property type="term" value="P:regulation of DNA-templated transcription"/>
    <property type="evidence" value="ECO:0007669"/>
    <property type="project" value="UniProtKB-ARBA"/>
</dbReference>
<feature type="region of interest" description="Disordered" evidence="3">
    <location>
        <begin position="208"/>
        <end position="231"/>
    </location>
</feature>
<dbReference type="Gene3D" id="1.10.357.10">
    <property type="entry name" value="Tetracycline Repressor, domain 2"/>
    <property type="match status" value="1"/>
</dbReference>
<keyword evidence="1 2" id="KW-0238">DNA-binding</keyword>
<protein>
    <submittedName>
        <fullName evidence="5">AcrR family transcriptional regulator</fullName>
    </submittedName>
</protein>
<dbReference type="InterPro" id="IPR041467">
    <property type="entry name" value="Sco4008_C"/>
</dbReference>
<evidence type="ECO:0000313" key="6">
    <source>
        <dbReference type="Proteomes" id="UP000575985"/>
    </source>
</evidence>
<evidence type="ECO:0000256" key="3">
    <source>
        <dbReference type="SAM" id="MobiDB-lite"/>
    </source>
</evidence>
<dbReference type="SUPFAM" id="SSF48498">
    <property type="entry name" value="Tetracyclin repressor-like, C-terminal domain"/>
    <property type="match status" value="1"/>
</dbReference>
<dbReference type="InterPro" id="IPR009057">
    <property type="entry name" value="Homeodomain-like_sf"/>
</dbReference>
<evidence type="ECO:0000259" key="4">
    <source>
        <dbReference type="PROSITE" id="PS50977"/>
    </source>
</evidence>
<evidence type="ECO:0000256" key="2">
    <source>
        <dbReference type="PROSITE-ProRule" id="PRU00335"/>
    </source>
</evidence>
<proteinExistence type="predicted"/>
<accession>A0A853BUX7</accession>
<evidence type="ECO:0000256" key="1">
    <source>
        <dbReference type="ARBA" id="ARBA00023125"/>
    </source>
</evidence>
<dbReference type="InterPro" id="IPR036271">
    <property type="entry name" value="Tet_transcr_reg_TetR-rel_C_sf"/>
</dbReference>
<dbReference type="PANTHER" id="PTHR30328:SF54">
    <property type="entry name" value="HTH-TYPE TRANSCRIPTIONAL REPRESSOR SCO4008"/>
    <property type="match status" value="1"/>
</dbReference>
<comment type="caution">
    <text evidence="5">The sequence shown here is derived from an EMBL/GenBank/DDBJ whole genome shotgun (WGS) entry which is preliminary data.</text>
</comment>
<dbReference type="EMBL" id="JACCFO010000001">
    <property type="protein sequence ID" value="NYI98032.1"/>
    <property type="molecule type" value="Genomic_DNA"/>
</dbReference>
<dbReference type="PANTHER" id="PTHR30328">
    <property type="entry name" value="TRANSCRIPTIONAL REPRESSOR"/>
    <property type="match status" value="1"/>
</dbReference>
<gene>
    <name evidence="5" type="ORF">HNR12_004309</name>
</gene>
<feature type="domain" description="HTH tetR-type" evidence="4">
    <location>
        <begin position="8"/>
        <end position="68"/>
    </location>
</feature>
<name>A0A853BUX7_9ACTN</name>
<dbReference type="Pfam" id="PF17926">
    <property type="entry name" value="TetR_C_21"/>
    <property type="match status" value="1"/>
</dbReference>
<dbReference type="InterPro" id="IPR001647">
    <property type="entry name" value="HTH_TetR"/>
</dbReference>
<dbReference type="GO" id="GO:0003677">
    <property type="term" value="F:DNA binding"/>
    <property type="evidence" value="ECO:0007669"/>
    <property type="project" value="UniProtKB-UniRule"/>
</dbReference>
<feature type="compositionally biased region" description="Low complexity" evidence="3">
    <location>
        <begin position="208"/>
        <end position="217"/>
    </location>
</feature>
<dbReference type="InterPro" id="IPR050109">
    <property type="entry name" value="HTH-type_TetR-like_transc_reg"/>
</dbReference>
<evidence type="ECO:0000313" key="5">
    <source>
        <dbReference type="EMBL" id="NYI98032.1"/>
    </source>
</evidence>
<organism evidence="5 6">
    <name type="scientific">Streptomonospora nanhaiensis</name>
    <dbReference type="NCBI Taxonomy" id="1323731"/>
    <lineage>
        <taxon>Bacteria</taxon>
        <taxon>Bacillati</taxon>
        <taxon>Actinomycetota</taxon>
        <taxon>Actinomycetes</taxon>
        <taxon>Streptosporangiales</taxon>
        <taxon>Nocardiopsidaceae</taxon>
        <taxon>Streptomonospora</taxon>
    </lineage>
</organism>
<dbReference type="PRINTS" id="PR00455">
    <property type="entry name" value="HTHTETR"/>
</dbReference>
<dbReference type="SUPFAM" id="SSF46689">
    <property type="entry name" value="Homeodomain-like"/>
    <property type="match status" value="1"/>
</dbReference>
<sequence>MMAPRDSAATRRKLLEAGRAEFAEHGIAGGRIDRIAESAGVNKERVYGHFGSKEKLFQAVLEAVKAEHAATLPTPDEDVGEWVGRLFDSHAANRTMVRLMMWEALYFEDRPLPDDTARADVYASKVLALARSAGVEPDSAAAMTLLCLLGLGTWPFAMPQMARLVIGPRALTPAGRAELRAHIVAMANAAVAGAVGARGAAGAAEAPGASAAAGASATEDGTPDSNESVGR</sequence>